<name>A0A1H9UHI3_9SPHI</name>
<dbReference type="Gene3D" id="2.170.16.10">
    <property type="entry name" value="Hedgehog/Intein (Hint) domain"/>
    <property type="match status" value="2"/>
</dbReference>
<dbReference type="InterPro" id="IPR030934">
    <property type="entry name" value="Intein_C"/>
</dbReference>
<reference evidence="2 3" key="1">
    <citation type="submission" date="2016-10" db="EMBL/GenBank/DDBJ databases">
        <authorList>
            <person name="de Groot N.N."/>
        </authorList>
    </citation>
    <scope>NUCLEOTIDE SEQUENCE [LARGE SCALE GENOMIC DNA]</scope>
    <source>
        <strain evidence="2 3">DSM 18610</strain>
    </source>
</reference>
<dbReference type="STRING" id="390241.SAMN04488023_1317"/>
<feature type="domain" description="Hint" evidence="1">
    <location>
        <begin position="401"/>
        <end position="494"/>
    </location>
</feature>
<dbReference type="RefSeq" id="WP_090887295.1">
    <property type="nucleotide sequence ID" value="NZ_FOGG01000031.1"/>
</dbReference>
<dbReference type="Proteomes" id="UP000199572">
    <property type="component" value="Unassembled WGS sequence"/>
</dbReference>
<dbReference type="InterPro" id="IPR025460">
    <property type="entry name" value="DUF4280"/>
</dbReference>
<dbReference type="InterPro" id="IPR003587">
    <property type="entry name" value="Hint_dom_N"/>
</dbReference>
<dbReference type="PANTHER" id="PTHR11889:SF31">
    <property type="entry name" value="PROTEIN HEDGEHOG"/>
    <property type="match status" value="1"/>
</dbReference>
<dbReference type="GO" id="GO:0016539">
    <property type="term" value="P:intein-mediated protein splicing"/>
    <property type="evidence" value="ECO:0007669"/>
    <property type="project" value="InterPro"/>
</dbReference>
<gene>
    <name evidence="2" type="ORF">SAMN04488023_1317</name>
</gene>
<dbReference type="Pfam" id="PF14107">
    <property type="entry name" value="DUF4280"/>
    <property type="match status" value="1"/>
</dbReference>
<dbReference type="InterPro" id="IPR050387">
    <property type="entry name" value="Hedgehog_Signaling"/>
</dbReference>
<dbReference type="AlphaFoldDB" id="A0A1H9UHI3"/>
<dbReference type="NCBIfam" id="TIGR01443">
    <property type="entry name" value="intein_Cterm"/>
    <property type="match status" value="1"/>
</dbReference>
<accession>A0A1H9UHI3</accession>
<dbReference type="EMBL" id="FOGG01000031">
    <property type="protein sequence ID" value="SES08822.1"/>
    <property type="molecule type" value="Genomic_DNA"/>
</dbReference>
<proteinExistence type="predicted"/>
<feature type="domain" description="Hint" evidence="1">
    <location>
        <begin position="241"/>
        <end position="334"/>
    </location>
</feature>
<dbReference type="SUPFAM" id="SSF51294">
    <property type="entry name" value="Hedgehog/intein (Hint) domain"/>
    <property type="match status" value="2"/>
</dbReference>
<dbReference type="SMART" id="SM00306">
    <property type="entry name" value="HintN"/>
    <property type="match status" value="2"/>
</dbReference>
<organism evidence="2 3">
    <name type="scientific">Pedobacter rhizosphaerae</name>
    <dbReference type="NCBI Taxonomy" id="390241"/>
    <lineage>
        <taxon>Bacteria</taxon>
        <taxon>Pseudomonadati</taxon>
        <taxon>Bacteroidota</taxon>
        <taxon>Sphingobacteriia</taxon>
        <taxon>Sphingobacteriales</taxon>
        <taxon>Sphingobacteriaceae</taxon>
        <taxon>Pedobacter</taxon>
    </lineage>
</organism>
<evidence type="ECO:0000259" key="1">
    <source>
        <dbReference type="SMART" id="SM00306"/>
    </source>
</evidence>
<evidence type="ECO:0000313" key="3">
    <source>
        <dbReference type="Proteomes" id="UP000199572"/>
    </source>
</evidence>
<protein>
    <submittedName>
        <fullName evidence="2">Intein C-terminal splicing region/intein N-terminal splicing region</fullName>
    </submittedName>
</protein>
<sequence length="657" mass="72443">MPDELEYIVDKAVCHCDKGAAPNFFKGLANQNVKINGCMACTKADKIPIANIPSFGVCSVTGSACAPAPVDWTDTYKVKIKGQETLLFKSTLPCTIGGKIEFMTSGQIPVSEEDLANMTDEHSEEQEEDEGWGWWDTAELIPVVGSVIGIVRSAAKGDWWMAAANVGFLAMDIAGVVSFGATTAASTAAKGGLKAGLKVAGKAALKSAGKVLTKQGAKALAKGLAKHVDDIAKATMKVCVFACFPAGTKIAVENDYKNIEDIREGDLVWAYNEESGESELKPVINFMVNEVDATILLNFKNETIETTAEHPFFTKDGWKEAADLVVGDEVRARDGSWEAFISANFLYEKKTVYNFEVDHFHTYFVAENNLLVHNTGKCVSKMAAEAAENIAKTWDDLAKFVHCFPGETLVKTENGYAAIEQLQAGDLVIAYDAETGQNLSKKILEVYQSKSDKICRLYIEDEIIDCTPAHQFWAPSTNEWIPARDITVGFVLQNSAAERKIVTAIEYVDQTLATFNLEVEDAHTYYVSSLDILVHNGNPFPNSVFNDQTLRNTEIYRYYDPATGKTQYVGKTVQGVEKRAAQHAREKALQKLLAEDKLAYEVIDRGRWNAFQTAAREQHFISKFGTKGQKAGAYIWNKINALSRKKFDYFSKIIKCP</sequence>
<dbReference type="PROSITE" id="PS50817">
    <property type="entry name" value="INTEIN_N_TER"/>
    <property type="match status" value="2"/>
</dbReference>
<evidence type="ECO:0000313" key="2">
    <source>
        <dbReference type="EMBL" id="SES08822.1"/>
    </source>
</evidence>
<dbReference type="PANTHER" id="PTHR11889">
    <property type="entry name" value="HEDGEHOG"/>
    <property type="match status" value="1"/>
</dbReference>
<dbReference type="Pfam" id="PF07591">
    <property type="entry name" value="PT-HINT"/>
    <property type="match status" value="2"/>
</dbReference>
<dbReference type="PROSITE" id="PS50818">
    <property type="entry name" value="INTEIN_C_TER"/>
    <property type="match status" value="1"/>
</dbReference>
<dbReference type="CDD" id="cd00081">
    <property type="entry name" value="Hint"/>
    <property type="match status" value="2"/>
</dbReference>
<dbReference type="InterPro" id="IPR036844">
    <property type="entry name" value="Hint_dom_sf"/>
</dbReference>
<dbReference type="OrthoDB" id="603864at2"/>
<keyword evidence="3" id="KW-1185">Reference proteome</keyword>
<dbReference type="InterPro" id="IPR006141">
    <property type="entry name" value="Intein_N"/>
</dbReference>